<organism evidence="1 2">
    <name type="scientific">Araneus ventricosus</name>
    <name type="common">Orbweaver spider</name>
    <name type="synonym">Epeira ventricosa</name>
    <dbReference type="NCBI Taxonomy" id="182803"/>
    <lineage>
        <taxon>Eukaryota</taxon>
        <taxon>Metazoa</taxon>
        <taxon>Ecdysozoa</taxon>
        <taxon>Arthropoda</taxon>
        <taxon>Chelicerata</taxon>
        <taxon>Arachnida</taxon>
        <taxon>Araneae</taxon>
        <taxon>Araneomorphae</taxon>
        <taxon>Entelegynae</taxon>
        <taxon>Araneoidea</taxon>
        <taxon>Araneidae</taxon>
        <taxon>Araneus</taxon>
    </lineage>
</organism>
<protein>
    <submittedName>
        <fullName evidence="1">Uncharacterized protein</fullName>
    </submittedName>
</protein>
<sequence>MWCTFPLLIDSSTAISHVVIRRFCRMSSSIPCRNRGTVGNNLLLPRAWQVLDVYASRLVTLTLPEYGASCETLLSVHLFHPAIKFVKHSPLLREEIG</sequence>
<evidence type="ECO:0000313" key="1">
    <source>
        <dbReference type="EMBL" id="GBN12783.1"/>
    </source>
</evidence>
<gene>
    <name evidence="1" type="ORF">AVEN_130697_1</name>
</gene>
<dbReference type="Proteomes" id="UP000499080">
    <property type="component" value="Unassembled WGS sequence"/>
</dbReference>
<reference evidence="1 2" key="1">
    <citation type="journal article" date="2019" name="Sci. Rep.">
        <title>Orb-weaving spider Araneus ventricosus genome elucidates the spidroin gene catalogue.</title>
        <authorList>
            <person name="Kono N."/>
            <person name="Nakamura H."/>
            <person name="Ohtoshi R."/>
            <person name="Moran D.A.P."/>
            <person name="Shinohara A."/>
            <person name="Yoshida Y."/>
            <person name="Fujiwara M."/>
            <person name="Mori M."/>
            <person name="Tomita M."/>
            <person name="Arakawa K."/>
        </authorList>
    </citation>
    <scope>NUCLEOTIDE SEQUENCE [LARGE SCALE GENOMIC DNA]</scope>
</reference>
<comment type="caution">
    <text evidence="1">The sequence shown here is derived from an EMBL/GenBank/DDBJ whole genome shotgun (WGS) entry which is preliminary data.</text>
</comment>
<keyword evidence="2" id="KW-1185">Reference proteome</keyword>
<name>A0A4Y2LFN9_ARAVE</name>
<accession>A0A4Y2LFN9</accession>
<evidence type="ECO:0000313" key="2">
    <source>
        <dbReference type="Proteomes" id="UP000499080"/>
    </source>
</evidence>
<proteinExistence type="predicted"/>
<dbReference type="AlphaFoldDB" id="A0A4Y2LFN9"/>
<dbReference type="EMBL" id="BGPR01199039">
    <property type="protein sequence ID" value="GBN12783.1"/>
    <property type="molecule type" value="Genomic_DNA"/>
</dbReference>